<dbReference type="AlphaFoldDB" id="A0A515EPJ5"/>
<dbReference type="Gene3D" id="3.40.50.2000">
    <property type="entry name" value="Glycogen Phosphorylase B"/>
    <property type="match status" value="2"/>
</dbReference>
<dbReference type="GO" id="GO:0016757">
    <property type="term" value="F:glycosyltransferase activity"/>
    <property type="evidence" value="ECO:0007669"/>
    <property type="project" value="InterPro"/>
</dbReference>
<dbReference type="RefSeq" id="WP_142811562.1">
    <property type="nucleotide sequence ID" value="NZ_CP036282.1"/>
</dbReference>
<gene>
    <name evidence="3" type="ORF">EXZ61_10445</name>
</gene>
<feature type="domain" description="Glycosyltransferase subfamily 4-like N-terminal" evidence="2">
    <location>
        <begin position="16"/>
        <end position="139"/>
    </location>
</feature>
<dbReference type="InterPro" id="IPR050194">
    <property type="entry name" value="Glycosyltransferase_grp1"/>
</dbReference>
<dbReference type="KEGG" id="rhg:EXZ61_10445"/>
<dbReference type="EMBL" id="CP036282">
    <property type="protein sequence ID" value="QDL54550.1"/>
    <property type="molecule type" value="Genomic_DNA"/>
</dbReference>
<keyword evidence="4" id="KW-1185">Reference proteome</keyword>
<dbReference type="InterPro" id="IPR001296">
    <property type="entry name" value="Glyco_trans_1"/>
</dbReference>
<dbReference type="Proteomes" id="UP000317365">
    <property type="component" value="Chromosome"/>
</dbReference>
<sequence length="401" mass="45101">MKILFINAFYYPDVGGGAEYTLKTLVEGMQQLGHQTVVAATRPIGNSSLTMINDVKVYRVSLFNIYWHLKFIKRSKVLRLAWAILDIFNPVMAWRFHRILSKEQPDLIVMHNLVGWSASVYAVLLRHKIPSVQVLHDYYNLCPNSMMFSNGSACKSICKTCAVARLPNLFFSKKIHGLVGVSRFVLKSHIDRNYYKNATARIAIHNVNHANSDDLTVKTKEFSNGTLTFGFIGKIIPAKGVAMLLDCFADIDFQSCKLVVAGSGEVDFVEKLKTSAAHNITFIGQVDSSEFYRQIDVLIVPSQWHEPLGNIVHEAFQYGIPVIASDAGGIHEMIMQGESGFVFNQLSVADLKRQMLKFVHSRELLKTMSLHASKAAIPYQDKKAWLGKYHDLFNKIVVDAL</sequence>
<reference evidence="4" key="1">
    <citation type="submission" date="2019-02" db="EMBL/GenBank/DDBJ databases">
        <title>Complete genome sequence of Rhodoferax sp. Gr-4.</title>
        <authorList>
            <person name="Jin L."/>
        </authorList>
    </citation>
    <scope>NUCLEOTIDE SEQUENCE [LARGE SCALE GENOMIC DNA]</scope>
    <source>
        <strain evidence="4">Gr-4</strain>
    </source>
</reference>
<feature type="domain" description="Glycosyl transferase family 1" evidence="1">
    <location>
        <begin position="222"/>
        <end position="369"/>
    </location>
</feature>
<protein>
    <submittedName>
        <fullName evidence="3">Glycosyltransferase</fullName>
    </submittedName>
</protein>
<proteinExistence type="predicted"/>
<dbReference type="CDD" id="cd03823">
    <property type="entry name" value="GT4_ExpE7-like"/>
    <property type="match status" value="1"/>
</dbReference>
<dbReference type="Pfam" id="PF00534">
    <property type="entry name" value="Glycos_transf_1"/>
    <property type="match status" value="1"/>
</dbReference>
<reference evidence="4" key="2">
    <citation type="journal article" date="2020" name="Int. J. Syst. Evol. Microbiol.">
        <title>Genomic insights into a novel species Rhodoferax aquaticus sp. nov., isolated from freshwater.</title>
        <authorList>
            <person name="Li T."/>
            <person name="Zhuo Y."/>
            <person name="Jin C.Z."/>
            <person name="Wu X."/>
            <person name="Ko S.R."/>
            <person name="Jin F.J."/>
            <person name="Ahn C.Y."/>
            <person name="Oh H.M."/>
            <person name="Lee H.G."/>
            <person name="Jin L."/>
        </authorList>
    </citation>
    <scope>NUCLEOTIDE SEQUENCE [LARGE SCALE GENOMIC DNA]</scope>
    <source>
        <strain evidence="4">Gr-4</strain>
    </source>
</reference>
<name>A0A515EPJ5_9BURK</name>
<evidence type="ECO:0000313" key="4">
    <source>
        <dbReference type="Proteomes" id="UP000317365"/>
    </source>
</evidence>
<dbReference type="PANTHER" id="PTHR45947">
    <property type="entry name" value="SULFOQUINOVOSYL TRANSFERASE SQD2"/>
    <property type="match status" value="1"/>
</dbReference>
<evidence type="ECO:0000313" key="3">
    <source>
        <dbReference type="EMBL" id="QDL54550.1"/>
    </source>
</evidence>
<dbReference type="InterPro" id="IPR028098">
    <property type="entry name" value="Glyco_trans_4-like_N"/>
</dbReference>
<accession>A0A515EPJ5</accession>
<organism evidence="3 4">
    <name type="scientific">Rhodoferax aquaticus</name>
    <dbReference type="NCBI Taxonomy" id="2527691"/>
    <lineage>
        <taxon>Bacteria</taxon>
        <taxon>Pseudomonadati</taxon>
        <taxon>Pseudomonadota</taxon>
        <taxon>Betaproteobacteria</taxon>
        <taxon>Burkholderiales</taxon>
        <taxon>Comamonadaceae</taxon>
        <taxon>Rhodoferax</taxon>
    </lineage>
</organism>
<dbReference type="SUPFAM" id="SSF53756">
    <property type="entry name" value="UDP-Glycosyltransferase/glycogen phosphorylase"/>
    <property type="match status" value="1"/>
</dbReference>
<evidence type="ECO:0000259" key="2">
    <source>
        <dbReference type="Pfam" id="PF13579"/>
    </source>
</evidence>
<evidence type="ECO:0000259" key="1">
    <source>
        <dbReference type="Pfam" id="PF00534"/>
    </source>
</evidence>
<dbReference type="PANTHER" id="PTHR45947:SF13">
    <property type="entry name" value="TRANSFERASE"/>
    <property type="match status" value="1"/>
</dbReference>
<dbReference type="Pfam" id="PF13579">
    <property type="entry name" value="Glyco_trans_4_4"/>
    <property type="match status" value="1"/>
</dbReference>